<dbReference type="AlphaFoldDB" id="A0AAX6GB26"/>
<dbReference type="PROSITE" id="PS50011">
    <property type="entry name" value="PROTEIN_KINASE_DOM"/>
    <property type="match status" value="1"/>
</dbReference>
<dbReference type="FunFam" id="1.10.510.10:FF:000095">
    <property type="entry name" value="protein STRUBBELIG-RECEPTOR FAMILY 8"/>
    <property type="match status" value="1"/>
</dbReference>
<evidence type="ECO:0000256" key="10">
    <source>
        <dbReference type="SAM" id="Phobius"/>
    </source>
</evidence>
<evidence type="ECO:0000259" key="12">
    <source>
        <dbReference type="PROSITE" id="PS50011"/>
    </source>
</evidence>
<evidence type="ECO:0000256" key="7">
    <source>
        <dbReference type="ARBA" id="ARBA00023136"/>
    </source>
</evidence>
<dbReference type="Gene3D" id="3.80.10.10">
    <property type="entry name" value="Ribonuclease Inhibitor"/>
    <property type="match status" value="2"/>
</dbReference>
<evidence type="ECO:0000256" key="11">
    <source>
        <dbReference type="SAM" id="SignalP"/>
    </source>
</evidence>
<dbReference type="Proteomes" id="UP001140949">
    <property type="component" value="Unassembled WGS sequence"/>
</dbReference>
<keyword evidence="8" id="KW-0675">Receptor</keyword>
<dbReference type="InterPro" id="IPR001245">
    <property type="entry name" value="Ser-Thr/Tyr_kinase_cat_dom"/>
</dbReference>
<feature type="chain" id="PRO_5043623860" evidence="11">
    <location>
        <begin position="27"/>
        <end position="708"/>
    </location>
</feature>
<evidence type="ECO:0000313" key="13">
    <source>
        <dbReference type="EMBL" id="KAJ6825505.1"/>
    </source>
</evidence>
<dbReference type="Pfam" id="PF00560">
    <property type="entry name" value="LRR_1"/>
    <property type="match status" value="3"/>
</dbReference>
<dbReference type="Pfam" id="PF07714">
    <property type="entry name" value="PK_Tyr_Ser-Thr"/>
    <property type="match status" value="1"/>
</dbReference>
<reference evidence="13" key="1">
    <citation type="journal article" date="2023" name="GigaByte">
        <title>Genome assembly of the bearded iris, Iris pallida Lam.</title>
        <authorList>
            <person name="Bruccoleri R.E."/>
            <person name="Oakeley E.J."/>
            <person name="Faust A.M.E."/>
            <person name="Altorfer M."/>
            <person name="Dessus-Babus S."/>
            <person name="Burckhardt D."/>
            <person name="Oertli M."/>
            <person name="Naumann U."/>
            <person name="Petersen F."/>
            <person name="Wong J."/>
        </authorList>
    </citation>
    <scope>NUCLEOTIDE SEQUENCE</scope>
    <source>
        <strain evidence="13">GSM-AAB239-AS_SAM_17_03QT</strain>
    </source>
</reference>
<proteinExistence type="predicted"/>
<dbReference type="InterPro" id="IPR046959">
    <property type="entry name" value="PRK1-6/SRF4-like"/>
</dbReference>
<feature type="compositionally biased region" description="Pro residues" evidence="9">
    <location>
        <begin position="249"/>
        <end position="267"/>
    </location>
</feature>
<dbReference type="PANTHER" id="PTHR48007">
    <property type="entry name" value="LEUCINE-RICH REPEAT RECEPTOR-LIKE PROTEIN KINASE PXC1"/>
    <property type="match status" value="1"/>
</dbReference>
<dbReference type="InterPro" id="IPR000719">
    <property type="entry name" value="Prot_kinase_dom"/>
</dbReference>
<dbReference type="Gene3D" id="1.10.510.10">
    <property type="entry name" value="Transferase(Phosphotransferase) domain 1"/>
    <property type="match status" value="1"/>
</dbReference>
<keyword evidence="14" id="KW-1185">Reference proteome</keyword>
<evidence type="ECO:0000256" key="8">
    <source>
        <dbReference type="ARBA" id="ARBA00023170"/>
    </source>
</evidence>
<comment type="subcellular location">
    <subcellularLocation>
        <location evidence="1">Membrane</location>
    </subcellularLocation>
</comment>
<keyword evidence="3 10" id="KW-0812">Transmembrane</keyword>
<keyword evidence="7 10" id="KW-0472">Membrane</keyword>
<name>A0AAX6GB26_IRIPA</name>
<dbReference type="SUPFAM" id="SSF52058">
    <property type="entry name" value="L domain-like"/>
    <property type="match status" value="1"/>
</dbReference>
<feature type="region of interest" description="Disordered" evidence="9">
    <location>
        <begin position="242"/>
        <end position="289"/>
    </location>
</feature>
<dbReference type="InterPro" id="IPR011009">
    <property type="entry name" value="Kinase-like_dom_sf"/>
</dbReference>
<dbReference type="InterPro" id="IPR001611">
    <property type="entry name" value="Leu-rich_rpt"/>
</dbReference>
<keyword evidence="6 10" id="KW-1133">Transmembrane helix</keyword>
<feature type="signal peptide" evidence="11">
    <location>
        <begin position="1"/>
        <end position="26"/>
    </location>
</feature>
<dbReference type="FunFam" id="3.80.10.10:FF:000062">
    <property type="entry name" value="protein STRUBBELIG-RECEPTOR FAMILY 3"/>
    <property type="match status" value="1"/>
</dbReference>
<dbReference type="GO" id="GO:0016020">
    <property type="term" value="C:membrane"/>
    <property type="evidence" value="ECO:0007669"/>
    <property type="project" value="UniProtKB-SubCell"/>
</dbReference>
<dbReference type="Gene3D" id="3.30.200.20">
    <property type="entry name" value="Phosphorylase Kinase, domain 1"/>
    <property type="match status" value="1"/>
</dbReference>
<sequence length="708" mass="77797">MDKLKVRVLSLFVVSLMITFSVPCYGGFTDDQDVFAINFLYINLGSPLLPGWRIGGDPCLEAWQGVQCVNTNITGIILNGANLGGQLTDALGNFTSIITIDLSGNHITGSIPGNLPVTVRKFFLSDNQFTGTIPSSLSNLTLLTDMSLNNNLLEGQLSDVFQPLTGLVNLDISFNNLSGQFPPSMASLSSLSTLNVQNNHLSGMLDVLQDLPLVDLNIENNLFSGPIPEKLLTIPKFQKDGNPFNTSSPPLPAPALSPALSPLPLPGAPSSDTPSSRIPNHPEKNKRNSTTRVTIYSAIAVASLIVAVLVIVVCIAKLQSRKREKGLPKTHKEVGRERPTKPMNNEKLIIQNNDLGRKVGKDNSEKEKEHEINMMVTDVHVMPSLVGNVTVNPRVQVDKIQMMSPQNQSHAVPVLSYSVASLQQYTNSFREENLISNVKLGKIYLGELSDGKLLTVMNISKMNSTVPTDEFLELVSSISGLGHPNILELVGYCAEFGQRLLIYNYFSRRTLHDILHCGDNSTKKKLSWNDRVKVAFGAARALEYLHEGCRPPVVHENFESANILVNEELAIRVSECGLASLMLSDAAAQGHALSSCAPELNDSGSCTDKSDIYSFGIVMLELLTGRKPYDRSRPREERYLVQWASSQLYDINALSRMVDPSIGGKFPMKSLSWFADIINRCIQHEPEFRPPMSEVVLDLSRMIEKMQG</sequence>
<evidence type="ECO:0000256" key="3">
    <source>
        <dbReference type="ARBA" id="ARBA00022692"/>
    </source>
</evidence>
<dbReference type="GO" id="GO:0004672">
    <property type="term" value="F:protein kinase activity"/>
    <property type="evidence" value="ECO:0007669"/>
    <property type="project" value="InterPro"/>
</dbReference>
<evidence type="ECO:0000256" key="4">
    <source>
        <dbReference type="ARBA" id="ARBA00022729"/>
    </source>
</evidence>
<evidence type="ECO:0000256" key="6">
    <source>
        <dbReference type="ARBA" id="ARBA00022989"/>
    </source>
</evidence>
<protein>
    <submittedName>
        <fullName evidence="13">Protein STRUBBELIG-RECEPTOR FAMILY 3-like isoform X1</fullName>
    </submittedName>
</protein>
<keyword evidence="5" id="KW-0677">Repeat</keyword>
<organism evidence="13 14">
    <name type="scientific">Iris pallida</name>
    <name type="common">Sweet iris</name>
    <dbReference type="NCBI Taxonomy" id="29817"/>
    <lineage>
        <taxon>Eukaryota</taxon>
        <taxon>Viridiplantae</taxon>
        <taxon>Streptophyta</taxon>
        <taxon>Embryophyta</taxon>
        <taxon>Tracheophyta</taxon>
        <taxon>Spermatophyta</taxon>
        <taxon>Magnoliopsida</taxon>
        <taxon>Liliopsida</taxon>
        <taxon>Asparagales</taxon>
        <taxon>Iridaceae</taxon>
        <taxon>Iridoideae</taxon>
        <taxon>Irideae</taxon>
        <taxon>Iris</taxon>
    </lineage>
</organism>
<reference evidence="13" key="2">
    <citation type="submission" date="2023-04" db="EMBL/GenBank/DDBJ databases">
        <authorList>
            <person name="Bruccoleri R.E."/>
            <person name="Oakeley E.J."/>
            <person name="Faust A.-M."/>
            <person name="Dessus-Babus S."/>
            <person name="Altorfer M."/>
            <person name="Burckhardt D."/>
            <person name="Oertli M."/>
            <person name="Naumann U."/>
            <person name="Petersen F."/>
            <person name="Wong J."/>
        </authorList>
    </citation>
    <scope>NUCLEOTIDE SEQUENCE</scope>
    <source>
        <strain evidence="13">GSM-AAB239-AS_SAM_17_03QT</strain>
        <tissue evidence="13">Leaf</tissue>
    </source>
</reference>
<dbReference type="GO" id="GO:0005524">
    <property type="term" value="F:ATP binding"/>
    <property type="evidence" value="ECO:0007669"/>
    <property type="project" value="InterPro"/>
</dbReference>
<evidence type="ECO:0000256" key="9">
    <source>
        <dbReference type="SAM" id="MobiDB-lite"/>
    </source>
</evidence>
<dbReference type="EMBL" id="JANAVB010021600">
    <property type="protein sequence ID" value="KAJ6825505.1"/>
    <property type="molecule type" value="Genomic_DNA"/>
</dbReference>
<gene>
    <name evidence="13" type="ORF">M6B38_376480</name>
</gene>
<accession>A0AAX6GB26</accession>
<evidence type="ECO:0000256" key="5">
    <source>
        <dbReference type="ARBA" id="ARBA00022737"/>
    </source>
</evidence>
<dbReference type="InterPro" id="IPR032675">
    <property type="entry name" value="LRR_dom_sf"/>
</dbReference>
<feature type="domain" description="Protein kinase" evidence="12">
    <location>
        <begin position="429"/>
        <end position="703"/>
    </location>
</feature>
<dbReference type="SUPFAM" id="SSF56112">
    <property type="entry name" value="Protein kinase-like (PK-like)"/>
    <property type="match status" value="1"/>
</dbReference>
<keyword evidence="2" id="KW-0433">Leucine-rich repeat</keyword>
<dbReference type="PANTHER" id="PTHR48007:SF22">
    <property type="entry name" value="PROTEIN STRUBBELIG-RECEPTOR FAMILY 3-LIKE ISOFORM X1"/>
    <property type="match status" value="1"/>
</dbReference>
<evidence type="ECO:0000313" key="14">
    <source>
        <dbReference type="Proteomes" id="UP001140949"/>
    </source>
</evidence>
<comment type="caution">
    <text evidence="13">The sequence shown here is derived from an EMBL/GenBank/DDBJ whole genome shotgun (WGS) entry which is preliminary data.</text>
</comment>
<dbReference type="FunFam" id="3.30.200.20:FF:000125">
    <property type="entry name" value="Protein STRUBBELIG-RECEPTOR FAMILY 8"/>
    <property type="match status" value="1"/>
</dbReference>
<evidence type="ECO:0000256" key="1">
    <source>
        <dbReference type="ARBA" id="ARBA00004370"/>
    </source>
</evidence>
<feature type="transmembrane region" description="Helical" evidence="10">
    <location>
        <begin position="295"/>
        <end position="316"/>
    </location>
</feature>
<evidence type="ECO:0000256" key="2">
    <source>
        <dbReference type="ARBA" id="ARBA00022614"/>
    </source>
</evidence>
<keyword evidence="4 11" id="KW-0732">Signal</keyword>